<sequence>MMKIALCVQDERLSEKLVPFRGAAREQWDSFGSVEELCESSRNSDYEYIIVSDRLTDFDRLSETMETLREQNRKAKLLMLLSNHHQSSVNEQYLKLCLAHEASWVPPGRSIGAICDEVRRHIGGDGDESSQSQRKIVLFLGSTPNIGTTTLAFGTAWRLAATTDHKVGYLCLNLKSSKLHRYMGRDSRINSLDVLRAELKSGTLPKERLLQYCEQVKEHPNLHVLYGNMLREQAEFFTAEEIEHLLETAREAFDVCIVDVNAYWDNAATLCGIIRADTRMLVTTGEITHFQEDMNRWTHTLGNIFGIKPDAFELIVTQCMPQAYGGIRAKDICKETQMRVLAEVNRMPELFSAVNRGQLASVLEQSEELQANLEPIVQSVVLLHRLQKKHSASGRKHWLRKLLPRVAAVS</sequence>
<dbReference type="SUPFAM" id="SSF52540">
    <property type="entry name" value="P-loop containing nucleoside triphosphate hydrolases"/>
    <property type="match status" value="1"/>
</dbReference>
<evidence type="ECO:0000313" key="1">
    <source>
        <dbReference type="EMBL" id="MFC0212296.1"/>
    </source>
</evidence>
<name>A0ABV6DI19_9BACL</name>
<proteinExistence type="predicted"/>
<protein>
    <submittedName>
        <fullName evidence="1">CpaE family protein</fullName>
    </submittedName>
</protein>
<organism evidence="1 2">
    <name type="scientific">Paenibacillus chartarius</name>
    <dbReference type="NCBI Taxonomy" id="747481"/>
    <lineage>
        <taxon>Bacteria</taxon>
        <taxon>Bacillati</taxon>
        <taxon>Bacillota</taxon>
        <taxon>Bacilli</taxon>
        <taxon>Bacillales</taxon>
        <taxon>Paenibacillaceae</taxon>
        <taxon>Paenibacillus</taxon>
    </lineage>
</organism>
<dbReference type="Proteomes" id="UP001589776">
    <property type="component" value="Unassembled WGS sequence"/>
</dbReference>
<accession>A0ABV6DI19</accession>
<dbReference type="RefSeq" id="WP_377469435.1">
    <property type="nucleotide sequence ID" value="NZ_JBHLWN010000027.1"/>
</dbReference>
<gene>
    <name evidence="1" type="ORF">ACFFK0_07455</name>
</gene>
<evidence type="ECO:0000313" key="2">
    <source>
        <dbReference type="Proteomes" id="UP001589776"/>
    </source>
</evidence>
<comment type="caution">
    <text evidence="1">The sequence shown here is derived from an EMBL/GenBank/DDBJ whole genome shotgun (WGS) entry which is preliminary data.</text>
</comment>
<dbReference type="Gene3D" id="3.40.50.300">
    <property type="entry name" value="P-loop containing nucleotide triphosphate hydrolases"/>
    <property type="match status" value="1"/>
</dbReference>
<keyword evidence="2" id="KW-1185">Reference proteome</keyword>
<reference evidence="1 2" key="1">
    <citation type="submission" date="2024-09" db="EMBL/GenBank/DDBJ databases">
        <authorList>
            <person name="Sun Q."/>
            <person name="Mori K."/>
        </authorList>
    </citation>
    <scope>NUCLEOTIDE SEQUENCE [LARGE SCALE GENOMIC DNA]</scope>
    <source>
        <strain evidence="1 2">CCM 7759</strain>
    </source>
</reference>
<dbReference type="InterPro" id="IPR027417">
    <property type="entry name" value="P-loop_NTPase"/>
</dbReference>
<dbReference type="EMBL" id="JBHLWN010000027">
    <property type="protein sequence ID" value="MFC0212296.1"/>
    <property type="molecule type" value="Genomic_DNA"/>
</dbReference>